<evidence type="ECO:0000256" key="1">
    <source>
        <dbReference type="SAM" id="Coils"/>
    </source>
</evidence>
<accession>A0AAF3E9F9</accession>
<feature type="compositionally biased region" description="Basic and acidic residues" evidence="2">
    <location>
        <begin position="574"/>
        <end position="586"/>
    </location>
</feature>
<organism evidence="3 4">
    <name type="scientific">Mesorhabditis belari</name>
    <dbReference type="NCBI Taxonomy" id="2138241"/>
    <lineage>
        <taxon>Eukaryota</taxon>
        <taxon>Metazoa</taxon>
        <taxon>Ecdysozoa</taxon>
        <taxon>Nematoda</taxon>
        <taxon>Chromadorea</taxon>
        <taxon>Rhabditida</taxon>
        <taxon>Rhabditina</taxon>
        <taxon>Rhabditomorpha</taxon>
        <taxon>Rhabditoidea</taxon>
        <taxon>Rhabditidae</taxon>
        <taxon>Mesorhabditinae</taxon>
        <taxon>Mesorhabditis</taxon>
    </lineage>
</organism>
<feature type="region of interest" description="Disordered" evidence="2">
    <location>
        <begin position="401"/>
        <end position="686"/>
    </location>
</feature>
<feature type="compositionally biased region" description="Low complexity" evidence="2">
    <location>
        <begin position="327"/>
        <end position="340"/>
    </location>
</feature>
<evidence type="ECO:0000313" key="4">
    <source>
        <dbReference type="WBParaSite" id="MBELARI_LOCUS10551.2"/>
    </source>
</evidence>
<keyword evidence="1" id="KW-0175">Coiled coil</keyword>
<evidence type="ECO:0000256" key="2">
    <source>
        <dbReference type="SAM" id="MobiDB-lite"/>
    </source>
</evidence>
<feature type="compositionally biased region" description="Basic and acidic residues" evidence="2">
    <location>
        <begin position="401"/>
        <end position="426"/>
    </location>
</feature>
<dbReference type="Proteomes" id="UP000887575">
    <property type="component" value="Unassembled WGS sequence"/>
</dbReference>
<dbReference type="AlphaFoldDB" id="A0AAF3E9F9"/>
<name>A0AAF3E9F9_9BILA</name>
<evidence type="ECO:0000313" key="3">
    <source>
        <dbReference type="Proteomes" id="UP000887575"/>
    </source>
</evidence>
<feature type="region of interest" description="Disordered" evidence="2">
    <location>
        <begin position="327"/>
        <end position="348"/>
    </location>
</feature>
<keyword evidence="3" id="KW-1185">Reference proteome</keyword>
<feature type="compositionally biased region" description="Basic residues" evidence="2">
    <location>
        <begin position="587"/>
        <end position="608"/>
    </location>
</feature>
<feature type="coiled-coil region" evidence="1">
    <location>
        <begin position="790"/>
        <end position="817"/>
    </location>
</feature>
<sequence length="879" mass="101802">MEKKYGVNFALKFWKKPECRTNCLSQSNLPGQIVEEDDSPFPTHDGKYFWSKLRFASCDGIYRWFHYDQIHRNVFAQELAHGRWYMRDVETCEFEEFYWSTRAAEEIAEKNQTIATQRLREKGAPVLYVKREYPRSKLVSRAVPTKMSPTFPKAFDSFKNMVYNFNGKGQQLVPRTPSGFPIYPSDRSRGPLFPVNVTTREPEFLYNEDGVLVLPVNERGLVILPCDLYGQLKFPLDETGSLIWPIDDEGMPYPPVNAQGIPTVRYDENGLPILPYDNSGEQLIMFDQNGIPMKLSEFRQKFSEEQAKSWGGGKLPPHLGMPVAVASVHQSSAPPSSSRAPDPPNPLPFLQTNAPSLELPEIPPEYNLAMAKLAARNLTGKFQLEYSIEIKHWEEEMEKRRHEMMKQNSEEREKYEKARHEEEERKKRLSSFLRKSTKEPVIVEKKDTKRTRDRLREEEGKKKTEAEKEVQKYYDEATKKEMEKQKNYLQASSPSSTDTYQGMDSPEQRPRSRKRRHQDGNDHVKSRNQRVYVSGERKGRNSSHPDDQRSESKSVDSVATEDKRTRKKRASSRSLERSEKSQSGEKSRKRKKSKKSNKHKREKKRKRDKEHSKSPRDSSIERLEFDLEDRKVHKVHVEETNEPLKTDQVLQSEPVIDSRCSPSVKEEPEKTVDEETSKEQPNDDLADISVEIPEALDEEEEVRRRLLIKQHERIAARKAAEVVKSEPSINTEAPIVAVCPIQPPTAPILPSSSSANLGSQEGNCAEVFTQNVPYNETTLNSFKQLADGYLREMDSYLTEIRRERELLQRERLKHKKMLIRARLLNEDDNSDDEEQHERVAHRKVLLQNDQSNSVSIPSSSKIYINPAVLQRRNAERFGK</sequence>
<feature type="compositionally biased region" description="Basic and acidic residues" evidence="2">
    <location>
        <begin position="535"/>
        <end position="564"/>
    </location>
</feature>
<feature type="compositionally biased region" description="Basic and acidic residues" evidence="2">
    <location>
        <begin position="436"/>
        <end position="447"/>
    </location>
</feature>
<proteinExistence type="predicted"/>
<feature type="compositionally biased region" description="Basic and acidic residues" evidence="2">
    <location>
        <begin position="664"/>
        <end position="681"/>
    </location>
</feature>
<protein>
    <submittedName>
        <fullName evidence="4">Uncharacterized protein</fullName>
    </submittedName>
</protein>
<feature type="compositionally biased region" description="Basic and acidic residues" evidence="2">
    <location>
        <begin position="609"/>
        <end position="645"/>
    </location>
</feature>
<reference evidence="4" key="1">
    <citation type="submission" date="2024-02" db="UniProtKB">
        <authorList>
            <consortium name="WormBaseParasite"/>
        </authorList>
    </citation>
    <scope>IDENTIFICATION</scope>
</reference>
<dbReference type="WBParaSite" id="MBELARI_LOCUS10551.2">
    <property type="protein sequence ID" value="MBELARI_LOCUS10551.2"/>
    <property type="gene ID" value="MBELARI_LOCUS10551"/>
</dbReference>
<feature type="compositionally biased region" description="Basic and acidic residues" evidence="2">
    <location>
        <begin position="454"/>
        <end position="486"/>
    </location>
</feature>
<feature type="compositionally biased region" description="Polar residues" evidence="2">
    <location>
        <begin position="487"/>
        <end position="502"/>
    </location>
</feature>